<name>A0A381VQU1_9ZZZZ</name>
<dbReference type="Gene3D" id="3.40.710.10">
    <property type="entry name" value="DD-peptidase/beta-lactamase superfamily"/>
    <property type="match status" value="1"/>
</dbReference>
<sequence>MMGILMGICLRKRKTSLLISTLVSSQLLIVGVLGHAAEAPASDGSRDSINARADYFRLNNQYEPPPGEALHHYTAGFAKILCSAVFVTGLDPVDAAANVGGFISPFDQRHHVVNTRIDRVREEVSLVLLDDVVRTARRYDNQGCVAHSLGENSIEFTPSAVEADLPPAHSTPWPMGDVIDHDAWPSGVDIELAQRALDTGFGLPEARTLGLVVTYQGRVLGERYSDEVDIHTPLESWSMTKSLTGTLMGILIQQGEYELWQNAPVPEWQENPNDPRQEIRIGDIMRMSSGIMINAPSDPDYDTSTYADHFYLYTGGANQYKYAATRPAEYPPNTIGRYRNTDPVLTSYLIRLAVEGRGEDYHSFPQRNLFDKLGIRTALIETDTYGNFLGQGLAFMSARDWAKLGNLYLQDGVWNRERLLPEGYVEYASTTAPAWITDGRPVYGGAFFWVDNEVGDDGMPPSFSMRGAGGQSTTIIPSHELVVVRIGKYTGASEGGEALQEMLPLLLDAVPKVR</sequence>
<proteinExistence type="predicted"/>
<dbReference type="InterPro" id="IPR012338">
    <property type="entry name" value="Beta-lactam/transpept-like"/>
</dbReference>
<dbReference type="PANTHER" id="PTHR43283:SF7">
    <property type="entry name" value="BETA-LACTAMASE-RELATED DOMAIN-CONTAINING PROTEIN"/>
    <property type="match status" value="1"/>
</dbReference>
<accession>A0A381VQU1</accession>
<evidence type="ECO:0000259" key="1">
    <source>
        <dbReference type="Pfam" id="PF00144"/>
    </source>
</evidence>
<dbReference type="InterPro" id="IPR050789">
    <property type="entry name" value="Diverse_Enzym_Activities"/>
</dbReference>
<reference evidence="2" key="1">
    <citation type="submission" date="2018-05" db="EMBL/GenBank/DDBJ databases">
        <authorList>
            <person name="Lanie J.A."/>
            <person name="Ng W.-L."/>
            <person name="Kazmierczak K.M."/>
            <person name="Andrzejewski T.M."/>
            <person name="Davidsen T.M."/>
            <person name="Wayne K.J."/>
            <person name="Tettelin H."/>
            <person name="Glass J.I."/>
            <person name="Rusch D."/>
            <person name="Podicherti R."/>
            <person name="Tsui H.-C.T."/>
            <person name="Winkler M.E."/>
        </authorList>
    </citation>
    <scope>NUCLEOTIDE SEQUENCE</scope>
</reference>
<evidence type="ECO:0000313" key="2">
    <source>
        <dbReference type="EMBL" id="SVA42662.1"/>
    </source>
</evidence>
<feature type="domain" description="Beta-lactamase-related" evidence="1">
    <location>
        <begin position="207"/>
        <end position="485"/>
    </location>
</feature>
<dbReference type="Pfam" id="PF00144">
    <property type="entry name" value="Beta-lactamase"/>
    <property type="match status" value="1"/>
</dbReference>
<dbReference type="AlphaFoldDB" id="A0A381VQU1"/>
<dbReference type="InterPro" id="IPR001466">
    <property type="entry name" value="Beta-lactam-related"/>
</dbReference>
<organism evidence="2">
    <name type="scientific">marine metagenome</name>
    <dbReference type="NCBI Taxonomy" id="408172"/>
    <lineage>
        <taxon>unclassified sequences</taxon>
        <taxon>metagenomes</taxon>
        <taxon>ecological metagenomes</taxon>
    </lineage>
</organism>
<dbReference type="PANTHER" id="PTHR43283">
    <property type="entry name" value="BETA-LACTAMASE-RELATED"/>
    <property type="match status" value="1"/>
</dbReference>
<gene>
    <name evidence="2" type="ORF">METZ01_LOCUS95516</name>
</gene>
<protein>
    <recommendedName>
        <fullName evidence="1">Beta-lactamase-related domain-containing protein</fullName>
    </recommendedName>
</protein>
<dbReference type="EMBL" id="UINC01009515">
    <property type="protein sequence ID" value="SVA42662.1"/>
    <property type="molecule type" value="Genomic_DNA"/>
</dbReference>
<dbReference type="SUPFAM" id="SSF56601">
    <property type="entry name" value="beta-lactamase/transpeptidase-like"/>
    <property type="match status" value="1"/>
</dbReference>